<evidence type="ECO:0000313" key="4">
    <source>
        <dbReference type="Proteomes" id="UP000515976"/>
    </source>
</evidence>
<evidence type="ECO:0000256" key="2">
    <source>
        <dbReference type="ARBA" id="ARBA00022737"/>
    </source>
</evidence>
<protein>
    <submittedName>
        <fullName evidence="3">CatB-related O-acetyltransferase</fullName>
    </submittedName>
</protein>
<keyword evidence="4" id="KW-1185">Reference proteome</keyword>
<dbReference type="PROSITE" id="PS00101">
    <property type="entry name" value="HEXAPEP_TRANSFERASES"/>
    <property type="match status" value="1"/>
</dbReference>
<organism evidence="3 4">
    <name type="scientific">Phycicoccus endophyticus</name>
    <dbReference type="NCBI Taxonomy" id="1690220"/>
    <lineage>
        <taxon>Bacteria</taxon>
        <taxon>Bacillati</taxon>
        <taxon>Actinomycetota</taxon>
        <taxon>Actinomycetes</taxon>
        <taxon>Micrococcales</taxon>
        <taxon>Intrasporangiaceae</taxon>
        <taxon>Phycicoccus</taxon>
    </lineage>
</organism>
<dbReference type="RefSeq" id="WP_166103671.1">
    <property type="nucleotide sequence ID" value="NZ_BMMY01000002.1"/>
</dbReference>
<proteinExistence type="predicted"/>
<accession>A0A7G9R5J7</accession>
<dbReference type="InterPro" id="IPR050179">
    <property type="entry name" value="Trans_hexapeptide_repeat"/>
</dbReference>
<dbReference type="PANTHER" id="PTHR43300">
    <property type="entry name" value="ACETYLTRANSFERASE"/>
    <property type="match status" value="1"/>
</dbReference>
<keyword evidence="2" id="KW-0677">Repeat</keyword>
<gene>
    <name evidence="3" type="ORF">H9L10_02160</name>
</gene>
<dbReference type="SUPFAM" id="SSF51161">
    <property type="entry name" value="Trimeric LpxA-like enzymes"/>
    <property type="match status" value="1"/>
</dbReference>
<dbReference type="CDD" id="cd03349">
    <property type="entry name" value="LbH_XAT"/>
    <property type="match status" value="1"/>
</dbReference>
<dbReference type="InterPro" id="IPR018357">
    <property type="entry name" value="Hexapep_transf_CS"/>
</dbReference>
<reference evidence="3 4" key="1">
    <citation type="submission" date="2020-08" db="EMBL/GenBank/DDBJ databases">
        <title>Genome sequence of Phycicoccus endophyticus JCM 31784T.</title>
        <authorList>
            <person name="Hyun D.-W."/>
            <person name="Bae J.-W."/>
        </authorList>
    </citation>
    <scope>NUCLEOTIDE SEQUENCE [LARGE SCALE GENOMIC DNA]</scope>
    <source>
        <strain evidence="3 4">JCM 31784</strain>
    </source>
</reference>
<dbReference type="KEGG" id="pei:H9L10_02160"/>
<evidence type="ECO:0000313" key="3">
    <source>
        <dbReference type="EMBL" id="QNN50872.1"/>
    </source>
</evidence>
<dbReference type="GO" id="GO:0016740">
    <property type="term" value="F:transferase activity"/>
    <property type="evidence" value="ECO:0007669"/>
    <property type="project" value="UniProtKB-KW"/>
</dbReference>
<dbReference type="Pfam" id="PF00132">
    <property type="entry name" value="Hexapep"/>
    <property type="match status" value="1"/>
</dbReference>
<keyword evidence="1 3" id="KW-0808">Transferase</keyword>
<evidence type="ECO:0000256" key="1">
    <source>
        <dbReference type="ARBA" id="ARBA00022679"/>
    </source>
</evidence>
<dbReference type="Gene3D" id="2.160.10.10">
    <property type="entry name" value="Hexapeptide repeat proteins"/>
    <property type="match status" value="1"/>
</dbReference>
<dbReference type="Proteomes" id="UP000515976">
    <property type="component" value="Chromosome"/>
</dbReference>
<dbReference type="InterPro" id="IPR011004">
    <property type="entry name" value="Trimer_LpxA-like_sf"/>
</dbReference>
<dbReference type="EMBL" id="CP060712">
    <property type="protein sequence ID" value="QNN50872.1"/>
    <property type="molecule type" value="Genomic_DNA"/>
</dbReference>
<dbReference type="InterPro" id="IPR001451">
    <property type="entry name" value="Hexapep"/>
</dbReference>
<dbReference type="AlphaFoldDB" id="A0A7G9R5J7"/>
<name>A0A7G9R5J7_9MICO</name>
<dbReference type="PANTHER" id="PTHR43300:SF11">
    <property type="entry name" value="ACETYLTRANSFERASE RV3034C-RELATED"/>
    <property type="match status" value="1"/>
</dbReference>
<sequence length="214" mass="23119">MMRRIAGSLLLAIRRVGLWRRNIHVALGSRVDRRAVIGDCTRINRASEIGNCTIGAYCAIGGRLVVRSTDHYMGYPNIQDWAQVKVIGSDVAVAGKSKGEVVIGNAVWIGDSVIILPGVTVGNGAVIGAGSVVTKSIPPYAVAVGNPARVIKKRFSDEMIALLEQVRWWEWDVTTLRASKEFFETNLSEATVTEVVTLLRRLGMNLTDASAEGG</sequence>